<evidence type="ECO:0000259" key="1">
    <source>
        <dbReference type="Pfam" id="PF01850"/>
    </source>
</evidence>
<comment type="caution">
    <text evidence="2">The sequence shown here is derived from an EMBL/GenBank/DDBJ whole genome shotgun (WGS) entry which is preliminary data.</text>
</comment>
<dbReference type="CDD" id="cd09854">
    <property type="entry name" value="PIN_VapC-like"/>
    <property type="match status" value="1"/>
</dbReference>
<dbReference type="AlphaFoldDB" id="A0A1F7Y233"/>
<proteinExistence type="predicted"/>
<dbReference type="SUPFAM" id="SSF88723">
    <property type="entry name" value="PIN domain-like"/>
    <property type="match status" value="1"/>
</dbReference>
<dbReference type="Gene3D" id="3.40.50.1010">
    <property type="entry name" value="5'-nuclease"/>
    <property type="match status" value="1"/>
</dbReference>
<feature type="domain" description="PIN" evidence="1">
    <location>
        <begin position="11"/>
        <end position="117"/>
    </location>
</feature>
<dbReference type="InterPro" id="IPR002716">
    <property type="entry name" value="PIN_dom"/>
</dbReference>
<reference evidence="2 3" key="1">
    <citation type="journal article" date="2016" name="Nat. Commun.">
        <title>Thousands of microbial genomes shed light on interconnected biogeochemical processes in an aquifer system.</title>
        <authorList>
            <person name="Anantharaman K."/>
            <person name="Brown C.T."/>
            <person name="Hug L.A."/>
            <person name="Sharon I."/>
            <person name="Castelle C.J."/>
            <person name="Probst A.J."/>
            <person name="Thomas B.C."/>
            <person name="Singh A."/>
            <person name="Wilkins M.J."/>
            <person name="Karaoz U."/>
            <person name="Brodie E.L."/>
            <person name="Williams K.H."/>
            <person name="Hubbard S.S."/>
            <person name="Banfield J.F."/>
        </authorList>
    </citation>
    <scope>NUCLEOTIDE SEQUENCE [LARGE SCALE GENOMIC DNA]</scope>
</reference>
<dbReference type="Pfam" id="PF01850">
    <property type="entry name" value="PIN"/>
    <property type="match status" value="1"/>
</dbReference>
<dbReference type="EMBL" id="MGGE01000030">
    <property type="protein sequence ID" value="OGM20979.1"/>
    <property type="molecule type" value="Genomic_DNA"/>
</dbReference>
<accession>A0A1F7Y233</accession>
<evidence type="ECO:0000313" key="2">
    <source>
        <dbReference type="EMBL" id="OGM20979.1"/>
    </source>
</evidence>
<organism evidence="2 3">
    <name type="scientific">Candidatus Woesebacteria bacterium RIFCSPHIGHO2_01_FULL_38_9</name>
    <dbReference type="NCBI Taxonomy" id="1802492"/>
    <lineage>
        <taxon>Bacteria</taxon>
        <taxon>Candidatus Woeseibacteriota</taxon>
    </lineage>
</organism>
<gene>
    <name evidence="2" type="ORF">A2714_02260</name>
</gene>
<sequence length="151" mass="17149">MAKGRRSLKSVFLDSSVFFTAVNSPTGGSSKLFTLTDVKLVTSSLVLTETERSVRKKLQSYHLDRFFILADKLEILKQTPNEKSIQKAKKVIVEKDAVILAEAKKAKTNFLVTLDRKHFLTEQVGKFLKPQMVFTPKDLITILEKRSYAKK</sequence>
<evidence type="ECO:0000313" key="3">
    <source>
        <dbReference type="Proteomes" id="UP000178419"/>
    </source>
</evidence>
<dbReference type="Proteomes" id="UP000178419">
    <property type="component" value="Unassembled WGS sequence"/>
</dbReference>
<protein>
    <recommendedName>
        <fullName evidence="1">PIN domain-containing protein</fullName>
    </recommendedName>
</protein>
<dbReference type="InterPro" id="IPR029060">
    <property type="entry name" value="PIN-like_dom_sf"/>
</dbReference>
<name>A0A1F7Y233_9BACT</name>